<protein>
    <submittedName>
        <fullName evidence="1">Glutamine amidotransferase, class I</fullName>
    </submittedName>
</protein>
<dbReference type="GO" id="GO:0016740">
    <property type="term" value="F:transferase activity"/>
    <property type="evidence" value="ECO:0007669"/>
    <property type="project" value="UniProtKB-KW"/>
</dbReference>
<dbReference type="Proteomes" id="UP000037178">
    <property type="component" value="Unassembled WGS sequence"/>
</dbReference>
<dbReference type="AlphaFoldDB" id="A0A0J9E3N9"/>
<dbReference type="PANTHER" id="PTHR43235:SF1">
    <property type="entry name" value="GLUTAMINE AMIDOTRANSFERASE PB2B2.05-RELATED"/>
    <property type="match status" value="1"/>
</dbReference>
<dbReference type="Pfam" id="PF07722">
    <property type="entry name" value="Peptidase_C26"/>
    <property type="match status" value="1"/>
</dbReference>
<name>A0A0J9E3N9_9RHOB</name>
<dbReference type="InterPro" id="IPR011697">
    <property type="entry name" value="Peptidase_C26"/>
</dbReference>
<keyword evidence="2" id="KW-1185">Reference proteome</keyword>
<sequence>MPRPIIGIIGNIHMISDTYKVHAGGYMSSQAVAKSAGCTPLIIPSDPDLVDYRDLMEQCDGFLLTGGRPNVHPEEYGHEPTEAHGDFDRERDAVVLPLIKALTERGQPYLGVCRGFQEVSVAFGGTLHPEIRDIPGRMNHRMPPEGTWEEISELRQRVTFTEGGVFHRLFGKTQVMTNTLHGQGVEEPGERIVIDGRADDTTPEALYVKDAPGFTLSVQWHPEFNSTEDPVSQALFGAFGDAARAWSEGGAVRPMLKSA</sequence>
<dbReference type="PANTHER" id="PTHR43235">
    <property type="entry name" value="GLUTAMINE AMIDOTRANSFERASE PB2B2.05-RELATED"/>
    <property type="match status" value="1"/>
</dbReference>
<dbReference type="OrthoDB" id="9813383at2"/>
<dbReference type="EMBL" id="LFTY01000002">
    <property type="protein sequence ID" value="KMW56444.1"/>
    <property type="molecule type" value="Genomic_DNA"/>
</dbReference>
<accession>A0A0J9E3N9</accession>
<proteinExistence type="predicted"/>
<dbReference type="PATRIC" id="fig|1675527.3.peg.1484"/>
<dbReference type="CDD" id="cd01745">
    <property type="entry name" value="GATase1_2"/>
    <property type="match status" value="1"/>
</dbReference>
<organism evidence="1 2">
    <name type="scientific">Candidatus Rhodobacter oscarellae</name>
    <dbReference type="NCBI Taxonomy" id="1675527"/>
    <lineage>
        <taxon>Bacteria</taxon>
        <taxon>Pseudomonadati</taxon>
        <taxon>Pseudomonadota</taxon>
        <taxon>Alphaproteobacteria</taxon>
        <taxon>Rhodobacterales</taxon>
        <taxon>Rhodobacter group</taxon>
        <taxon>Rhodobacter</taxon>
    </lineage>
</organism>
<dbReference type="InterPro" id="IPR029062">
    <property type="entry name" value="Class_I_gatase-like"/>
</dbReference>
<dbReference type="STRING" id="1675527.AIOL_001398"/>
<dbReference type="SUPFAM" id="SSF52317">
    <property type="entry name" value="Class I glutamine amidotransferase-like"/>
    <property type="match status" value="1"/>
</dbReference>
<gene>
    <name evidence="1" type="ORF">AIOL_001398</name>
</gene>
<dbReference type="GO" id="GO:0033969">
    <property type="term" value="F:gamma-glutamyl-gamma-aminobutyrate hydrolase activity"/>
    <property type="evidence" value="ECO:0007669"/>
    <property type="project" value="TreeGrafter"/>
</dbReference>
<evidence type="ECO:0000313" key="1">
    <source>
        <dbReference type="EMBL" id="KMW56444.1"/>
    </source>
</evidence>
<dbReference type="GO" id="GO:0006598">
    <property type="term" value="P:polyamine catabolic process"/>
    <property type="evidence" value="ECO:0007669"/>
    <property type="project" value="TreeGrafter"/>
</dbReference>
<comment type="caution">
    <text evidence="1">The sequence shown here is derived from an EMBL/GenBank/DDBJ whole genome shotgun (WGS) entry which is preliminary data.</text>
</comment>
<keyword evidence="1" id="KW-0315">Glutamine amidotransferase</keyword>
<keyword evidence="1" id="KW-0808">Transferase</keyword>
<dbReference type="PROSITE" id="PS51273">
    <property type="entry name" value="GATASE_TYPE_1"/>
    <property type="match status" value="1"/>
</dbReference>
<dbReference type="Gene3D" id="3.40.50.880">
    <property type="match status" value="1"/>
</dbReference>
<evidence type="ECO:0000313" key="2">
    <source>
        <dbReference type="Proteomes" id="UP000037178"/>
    </source>
</evidence>
<reference evidence="1 2" key="1">
    <citation type="submission" date="2015-06" db="EMBL/GenBank/DDBJ databases">
        <title>Draft genome sequence of an Alphaproteobacteria species associated to the Mediterranean sponge Oscarella lobularis.</title>
        <authorList>
            <person name="Jourda C."/>
            <person name="Santini S."/>
            <person name="Claverie J.-M."/>
        </authorList>
    </citation>
    <scope>NUCLEOTIDE SEQUENCE [LARGE SCALE GENOMIC DNA]</scope>
    <source>
        <strain evidence="1">IGS</strain>
    </source>
</reference>
<dbReference type="GO" id="GO:0005829">
    <property type="term" value="C:cytosol"/>
    <property type="evidence" value="ECO:0007669"/>
    <property type="project" value="TreeGrafter"/>
</dbReference>
<dbReference type="RefSeq" id="WP_049642335.1">
    <property type="nucleotide sequence ID" value="NZ_LFTY01000002.1"/>
</dbReference>
<dbReference type="InterPro" id="IPR044668">
    <property type="entry name" value="PuuD-like"/>
</dbReference>